<keyword evidence="2" id="KW-1185">Reference proteome</keyword>
<reference evidence="1 2" key="1">
    <citation type="journal article" date="2013" name="Genome Announc.">
        <title>Draft genome sequence of the moderately halophilic gammaproteobacterium Halomonas anticariensis FP35.</title>
        <authorList>
            <person name="Tahrioui A."/>
            <person name="Quesada E."/>
            <person name="Llamas I."/>
        </authorList>
    </citation>
    <scope>NUCLEOTIDE SEQUENCE [LARGE SCALE GENOMIC DNA]</scope>
    <source>
        <strain evidence="2">DSM 16096 / CECT 5854 / LMG 22089 / FP35</strain>
    </source>
</reference>
<organism evidence="1 2">
    <name type="scientific">Litchfieldella anticariensis (strain DSM 16096 / CECT 5854 / CIP 108499 / LMG 22089 / FP35)</name>
    <name type="common">Halomonas anticariensis</name>
    <dbReference type="NCBI Taxonomy" id="1121939"/>
    <lineage>
        <taxon>Bacteria</taxon>
        <taxon>Pseudomonadati</taxon>
        <taxon>Pseudomonadota</taxon>
        <taxon>Gammaproteobacteria</taxon>
        <taxon>Oceanospirillales</taxon>
        <taxon>Halomonadaceae</taxon>
        <taxon>Litchfieldella</taxon>
    </lineage>
</organism>
<evidence type="ECO:0000313" key="1">
    <source>
        <dbReference type="EMBL" id="EPC02494.1"/>
    </source>
</evidence>
<name>S2L450_LITA3</name>
<sequence>MNKSYQELCDEVKLLAHHLSNSTQLNKELGQALDEARELVSKILNLPEGSTAPAPSGQVQRDIELAKSKDRGELEQLYALARMSARLSMRKAEEVEAAFSKADRGPLAAIAEERARQIAVKGWTPEHDDKYRSGELAAAASAYAWAAYYEQDIGDVDRETPPETWPWEDCESWNPSTPRRNLAKAGALIVAELERLDRTEGGGS</sequence>
<dbReference type="PATRIC" id="fig|1121939.11.peg.1924"/>
<dbReference type="EMBL" id="ASTJ01000024">
    <property type="protein sequence ID" value="EPC02494.1"/>
    <property type="molecule type" value="Genomic_DNA"/>
</dbReference>
<dbReference type="eggNOG" id="ENOG50331RJ">
    <property type="taxonomic scope" value="Bacteria"/>
</dbReference>
<evidence type="ECO:0000313" key="2">
    <source>
        <dbReference type="Proteomes" id="UP000014463"/>
    </source>
</evidence>
<gene>
    <name evidence="1" type="ORF">L861_09085</name>
</gene>
<comment type="caution">
    <text evidence="1">The sequence shown here is derived from an EMBL/GenBank/DDBJ whole genome shotgun (WGS) entry which is preliminary data.</text>
</comment>
<accession>S2L450</accession>
<proteinExistence type="predicted"/>
<dbReference type="AlphaFoldDB" id="S2L450"/>
<evidence type="ECO:0008006" key="3">
    <source>
        <dbReference type="Google" id="ProtNLM"/>
    </source>
</evidence>
<protein>
    <recommendedName>
        <fullName evidence="3">Phage protein</fullName>
    </recommendedName>
</protein>
<dbReference type="Proteomes" id="UP000014463">
    <property type="component" value="Unassembled WGS sequence"/>
</dbReference>
<dbReference type="STRING" id="1121939.L861_09085"/>
<dbReference type="RefSeq" id="WP_016416429.1">
    <property type="nucleotide sequence ID" value="NZ_AUAB01000002.1"/>
</dbReference>